<gene>
    <name evidence="16" type="primary">LOC108563779</name>
</gene>
<keyword evidence="7" id="KW-0256">Endoplasmic reticulum</keyword>
<evidence type="ECO:0000313" key="16">
    <source>
        <dbReference type="RefSeq" id="XP_017778048.1"/>
    </source>
</evidence>
<keyword evidence="6 12" id="KW-0732">Signal</keyword>
<keyword evidence="5 11" id="KW-0812">Transmembrane</keyword>
<evidence type="ECO:0000256" key="3">
    <source>
        <dbReference type="ARBA" id="ARBA00011276"/>
    </source>
</evidence>
<dbReference type="RefSeq" id="XP_017778048.1">
    <property type="nucleotide sequence ID" value="XM_017922559.1"/>
</dbReference>
<evidence type="ECO:0000313" key="15">
    <source>
        <dbReference type="Proteomes" id="UP000695000"/>
    </source>
</evidence>
<dbReference type="SUPFAM" id="SSF50998">
    <property type="entry name" value="Quinoprotein alcohol dehydrogenase-like"/>
    <property type="match status" value="1"/>
</dbReference>
<feature type="transmembrane region" description="Helical" evidence="11">
    <location>
        <begin position="856"/>
        <end position="875"/>
    </location>
</feature>
<organism evidence="15 16">
    <name type="scientific">Nicrophorus vespilloides</name>
    <name type="common">Boreal carrion beetle</name>
    <dbReference type="NCBI Taxonomy" id="110193"/>
    <lineage>
        <taxon>Eukaryota</taxon>
        <taxon>Metazoa</taxon>
        <taxon>Ecdysozoa</taxon>
        <taxon>Arthropoda</taxon>
        <taxon>Hexapoda</taxon>
        <taxon>Insecta</taxon>
        <taxon>Pterygota</taxon>
        <taxon>Neoptera</taxon>
        <taxon>Endopterygota</taxon>
        <taxon>Coleoptera</taxon>
        <taxon>Polyphaga</taxon>
        <taxon>Staphyliniformia</taxon>
        <taxon>Silphidae</taxon>
        <taxon>Nicrophorinae</taxon>
        <taxon>Nicrophorus</taxon>
    </lineage>
</organism>
<dbReference type="InterPro" id="IPR011678">
    <property type="entry name" value="EMC1_C"/>
</dbReference>
<feature type="domain" description="EMC1 first beta-propeller" evidence="14">
    <location>
        <begin position="136"/>
        <end position="357"/>
    </location>
</feature>
<feature type="domain" description="ER membrane protein complex subunit 1 C-terminal" evidence="13">
    <location>
        <begin position="685"/>
        <end position="888"/>
    </location>
</feature>
<name>A0ABM1MTZ8_NICVS</name>
<feature type="chain" id="PRO_5046260881" description="ER membrane protein complex subunit 1" evidence="12">
    <location>
        <begin position="24"/>
        <end position="889"/>
    </location>
</feature>
<dbReference type="InterPro" id="IPR011047">
    <property type="entry name" value="Quinoprotein_ADH-like_sf"/>
</dbReference>
<reference evidence="16" key="1">
    <citation type="submission" date="2025-08" db="UniProtKB">
        <authorList>
            <consortium name="RefSeq"/>
        </authorList>
    </citation>
    <scope>IDENTIFICATION</scope>
    <source>
        <tissue evidence="16">Whole Larva</tissue>
    </source>
</reference>
<dbReference type="Gene3D" id="2.130.10.10">
    <property type="entry name" value="YVTN repeat-like/Quinoprotein amine dehydrogenase"/>
    <property type="match status" value="1"/>
</dbReference>
<protein>
    <recommendedName>
        <fullName evidence="4">ER membrane protein complex subunit 1</fullName>
    </recommendedName>
</protein>
<dbReference type="PANTHER" id="PTHR21573">
    <property type="entry name" value="ER MEMBRANE PROTEIN COMPLEX SUBUNIT 1"/>
    <property type="match status" value="1"/>
</dbReference>
<sequence length="889" mass="99378">MAIIKSIFSALLVIILVTKSAFSLYEDQIGKFDWKKDHIGKLKFAEFDSVKRVVIATEENVLASLNLKNGQIVWRQLLEHSDVHSIELMHLDTEVITVSGNGNIYYVRGWDLNTGVLQYEWSLSTEKSGKWIATKTHLIHVVAVVNSHVEVTKYEIKTGMNKGSSSRISTPWMTNLEMCVLAGTHWTCISSESSEDGKIYSIDLNGDMNKIVAKSLDHLIGAASGAVKIKEFKHSEPAILLERNHVHRLVLIGENPTVLPYSLESNVISLPGGEHNSIVQMEVVRTSEEKPLQLKTFDLETNDQKIIPLEPPYTAVAPHLVSGICRGSNCRIVYNNDDNAIVLLQLPAGKVQWVREEALSEIVALEFVDLPLSDLEASIEREFNEASSDIFSMFMNRLVSQTRQMTTLITGKPTASGNVLVRDNFGLHKLIVVATKVGKLFALDTITGEIIWSRYLRNIAPFDVIDKKVMVLYLQRTARYAPLSAEMTLVAKHSIGGEGVVFKFDPITGKSIGGINMLNFKIKQATLLPFEDKTHVKGLILLAENNQIHVYPPNAKSMLKDYTGTMFLYNADSEKSILTGYTLIYGDEENPQATPTWQLNLAGSKFVALSMRPSIERVHSQGRVLADRSVFYKYVNPNLIALATVSDDAMHKHVLSVYLVDGVTGLVVFSAHHKRANGPVHMVHSENWIVYSYFSERFRRYEMTSVELYEGAKQSNSTAFSSHALSQLPHPESLSYIMPATPLGMTTTLTERGITNKHLLIALSNGGILELPWAFVEPRGPHLASTPEEGYIPYMPEIPIHTESIINYNQSLARIKGIQVSPAKLESTSLVIAFGLDIFYTRVTPSKTFDVLKEDFDHWLIIMVLVGLTLASYVTKRLSIRKALKQQWK</sequence>
<evidence type="ECO:0000256" key="7">
    <source>
        <dbReference type="ARBA" id="ARBA00022824"/>
    </source>
</evidence>
<keyword evidence="15" id="KW-1185">Reference proteome</keyword>
<evidence type="ECO:0000259" key="13">
    <source>
        <dbReference type="Pfam" id="PF07774"/>
    </source>
</evidence>
<dbReference type="Pfam" id="PF07774">
    <property type="entry name" value="EMC1_C"/>
    <property type="match status" value="1"/>
</dbReference>
<feature type="signal peptide" evidence="12">
    <location>
        <begin position="1"/>
        <end position="23"/>
    </location>
</feature>
<evidence type="ECO:0000256" key="12">
    <source>
        <dbReference type="SAM" id="SignalP"/>
    </source>
</evidence>
<evidence type="ECO:0000256" key="8">
    <source>
        <dbReference type="ARBA" id="ARBA00022989"/>
    </source>
</evidence>
<evidence type="ECO:0000259" key="14">
    <source>
        <dbReference type="Pfam" id="PF25293"/>
    </source>
</evidence>
<comment type="subunit">
    <text evidence="3">Component of the ER membrane protein complex (EMC).</text>
</comment>
<keyword evidence="8 11" id="KW-1133">Transmembrane helix</keyword>
<dbReference type="Proteomes" id="UP000695000">
    <property type="component" value="Unplaced"/>
</dbReference>
<keyword evidence="10" id="KW-0325">Glycoprotein</keyword>
<dbReference type="InterPro" id="IPR015943">
    <property type="entry name" value="WD40/YVTN_repeat-like_dom_sf"/>
</dbReference>
<comment type="similarity">
    <text evidence="2">Belongs to the EMC1 family.</text>
</comment>
<keyword evidence="9 11" id="KW-0472">Membrane</keyword>
<evidence type="ECO:0000256" key="9">
    <source>
        <dbReference type="ARBA" id="ARBA00023136"/>
    </source>
</evidence>
<dbReference type="InterPro" id="IPR058545">
    <property type="entry name" value="Beta-prop_EMC1_1st"/>
</dbReference>
<proteinExistence type="inferred from homology"/>
<feature type="domain" description="EMC1 first beta-propeller" evidence="14">
    <location>
        <begin position="24"/>
        <end position="130"/>
    </location>
</feature>
<evidence type="ECO:0000256" key="6">
    <source>
        <dbReference type="ARBA" id="ARBA00022729"/>
    </source>
</evidence>
<dbReference type="GeneID" id="108563779"/>
<evidence type="ECO:0000256" key="4">
    <source>
        <dbReference type="ARBA" id="ARBA00020824"/>
    </source>
</evidence>
<evidence type="ECO:0000256" key="2">
    <source>
        <dbReference type="ARBA" id="ARBA00007904"/>
    </source>
</evidence>
<dbReference type="PANTHER" id="PTHR21573:SF0">
    <property type="entry name" value="ER MEMBRANE PROTEIN COMPLEX SUBUNIT 1"/>
    <property type="match status" value="1"/>
</dbReference>
<dbReference type="InterPro" id="IPR026895">
    <property type="entry name" value="EMC1"/>
</dbReference>
<evidence type="ECO:0000256" key="10">
    <source>
        <dbReference type="ARBA" id="ARBA00023180"/>
    </source>
</evidence>
<evidence type="ECO:0000256" key="1">
    <source>
        <dbReference type="ARBA" id="ARBA00004115"/>
    </source>
</evidence>
<dbReference type="Pfam" id="PF25293">
    <property type="entry name" value="Beta-prop_EMC1_N"/>
    <property type="match status" value="2"/>
</dbReference>
<evidence type="ECO:0000256" key="11">
    <source>
        <dbReference type="SAM" id="Phobius"/>
    </source>
</evidence>
<evidence type="ECO:0000256" key="5">
    <source>
        <dbReference type="ARBA" id="ARBA00022692"/>
    </source>
</evidence>
<accession>A0ABM1MTZ8</accession>
<comment type="subcellular location">
    <subcellularLocation>
        <location evidence="1">Endoplasmic reticulum membrane</location>
        <topology evidence="1">Single-pass type I membrane protein</topology>
    </subcellularLocation>
</comment>